<sequence length="910" mass="102216">MKAPRKHILAEEPITIGEIVVNCINVPSQSKSLSVPFSPSAKLLLAKKLFVPGLPIGLTQQPLWTNASMIKLALRGASKFNGRFICFPCFFSEISAVFRSRQIRNYAATAQSQTRELKLQDGDDEAEVGPAKTPEVISAGCATPTKKRAKKRRRPSPTPVPKASFKKISVDDSSRLLLEAQRRIVGANITASKASGLLPGGGRTEKKEVYSIKRRNRRRKGASFSNALPQNSTIKEALLRQSCPPQGAVPRLIRRHKHSKNIVEDSSTLDVVPSLTRKGTSSNDILEIDSSMLDIQPINVRDQPPTPSLSYGLERVLFNPGVYHLQDPRSRVYNFDPYLQSIMPVAEFDFNALKEYITSSRDESLRLLAKERGKKYVGSSSSTTGALAHFHFLLSNWRELNTSNLSQGFPTKLKSFTILQRSPSAIFLRWKDGSYAIDADKEFDSASILSMLGRSMEKLLTLPTSEFERYRKSGPGIISEEERNSPESYNYCTFRDFVLRSQLDAHDPRLPGTGMFDLKTRAVVSIRMNSENYHTGLGYEIKGRYGEWESYEREYYDMVRAAFLKYSLQVRMGRMDGIFVAFHNTERIFGFQYVSLPEMDFALHGTTDITTGDRQFKLSLELLNRILDRATAKYPGKSLRIHFETREAIVPFMYIFAEPVSEEQIAEIQATNQERIEAFERSVLGLNKGETAKPNDEVEEVKGESSSEWENIQAKVEQELQDDERSSDRFAPPGETPVGVLEGDSNGSATETGSVPPHADFASRCEGQGGEKIEDSEDKADKGWLEGVAKEQQQGGDRDLLAMTLSIRNKVNGRYVLRPNNLTEQDSWAVEYSLAEVSSASRAWSLYGACQTRRKKALEVNNTTDEDLATNYYRRTIRDLSEAGRKWRKQQDKTDSTMDKIVLGQSVPKS</sequence>
<dbReference type="GO" id="GO:0000964">
    <property type="term" value="P:mitochondrial RNA 5'-end processing"/>
    <property type="evidence" value="ECO:0007669"/>
    <property type="project" value="TreeGrafter"/>
</dbReference>
<proteinExistence type="predicted"/>
<feature type="compositionally biased region" description="Basic and acidic residues" evidence="1">
    <location>
        <begin position="769"/>
        <end position="779"/>
    </location>
</feature>
<dbReference type="Pfam" id="PF08634">
    <property type="entry name" value="Pet127"/>
    <property type="match status" value="1"/>
</dbReference>
<name>A0A9P8HUV3_9PEZI</name>
<gene>
    <name evidence="2" type="ORF">FGG08_007145</name>
</gene>
<dbReference type="OrthoDB" id="10249045at2759"/>
<reference evidence="2" key="1">
    <citation type="submission" date="2021-03" db="EMBL/GenBank/DDBJ databases">
        <title>Comparative genomics and phylogenomic investigation of the class Geoglossomycetes provide insights into ecological specialization and systematics.</title>
        <authorList>
            <person name="Melie T."/>
            <person name="Pirro S."/>
            <person name="Miller A.N."/>
            <person name="Quandt A."/>
        </authorList>
    </citation>
    <scope>NUCLEOTIDE SEQUENCE</scope>
    <source>
        <strain evidence="2">GBOQ0MN5Z8</strain>
    </source>
</reference>
<dbReference type="Proteomes" id="UP000698800">
    <property type="component" value="Unassembled WGS sequence"/>
</dbReference>
<dbReference type="InterPro" id="IPR013943">
    <property type="entry name" value="Pet127"/>
</dbReference>
<evidence type="ECO:0000313" key="2">
    <source>
        <dbReference type="EMBL" id="KAH0535949.1"/>
    </source>
</evidence>
<feature type="region of interest" description="Disordered" evidence="1">
    <location>
        <begin position="687"/>
        <end position="779"/>
    </location>
</feature>
<dbReference type="AlphaFoldDB" id="A0A9P8HUV3"/>
<dbReference type="GO" id="GO:0005740">
    <property type="term" value="C:mitochondrial envelope"/>
    <property type="evidence" value="ECO:0007669"/>
    <property type="project" value="TreeGrafter"/>
</dbReference>
<accession>A0A9P8HUV3</accession>
<keyword evidence="3" id="KW-1185">Reference proteome</keyword>
<dbReference type="PANTHER" id="PTHR31014:SF0">
    <property type="entry name" value="MITOCHONDRIAL TRANSLATION SYSTEM COMPONENT PET127-RELATED"/>
    <property type="match status" value="1"/>
</dbReference>
<dbReference type="EMBL" id="JAGHQL010000252">
    <property type="protein sequence ID" value="KAH0535949.1"/>
    <property type="molecule type" value="Genomic_DNA"/>
</dbReference>
<protein>
    <submittedName>
        <fullName evidence="2">Uncharacterized protein</fullName>
    </submittedName>
</protein>
<dbReference type="PANTHER" id="PTHR31014">
    <property type="entry name" value="MITOCHONDRIAL TRANSLATION SYSTEM COMPONENT PET127-RELATED"/>
    <property type="match status" value="1"/>
</dbReference>
<evidence type="ECO:0000313" key="3">
    <source>
        <dbReference type="Proteomes" id="UP000698800"/>
    </source>
</evidence>
<feature type="region of interest" description="Disordered" evidence="1">
    <location>
        <begin position="884"/>
        <end position="910"/>
    </location>
</feature>
<feature type="region of interest" description="Disordered" evidence="1">
    <location>
        <begin position="117"/>
        <end position="164"/>
    </location>
</feature>
<feature type="compositionally biased region" description="Basic and acidic residues" evidence="1">
    <location>
        <begin position="884"/>
        <end position="898"/>
    </location>
</feature>
<feature type="compositionally biased region" description="Basic and acidic residues" evidence="1">
    <location>
        <begin position="690"/>
        <end position="705"/>
    </location>
</feature>
<comment type="caution">
    <text evidence="2">The sequence shown here is derived from an EMBL/GenBank/DDBJ whole genome shotgun (WGS) entry which is preliminary data.</text>
</comment>
<organism evidence="2 3">
    <name type="scientific">Glutinoglossum americanum</name>
    <dbReference type="NCBI Taxonomy" id="1670608"/>
    <lineage>
        <taxon>Eukaryota</taxon>
        <taxon>Fungi</taxon>
        <taxon>Dikarya</taxon>
        <taxon>Ascomycota</taxon>
        <taxon>Pezizomycotina</taxon>
        <taxon>Geoglossomycetes</taxon>
        <taxon>Geoglossales</taxon>
        <taxon>Geoglossaceae</taxon>
        <taxon>Glutinoglossum</taxon>
    </lineage>
</organism>
<feature type="compositionally biased region" description="Basic residues" evidence="1">
    <location>
        <begin position="145"/>
        <end position="155"/>
    </location>
</feature>
<evidence type="ECO:0000256" key="1">
    <source>
        <dbReference type="SAM" id="MobiDB-lite"/>
    </source>
</evidence>